<evidence type="ECO:0000256" key="4">
    <source>
        <dbReference type="ARBA" id="ARBA00022824"/>
    </source>
</evidence>
<dbReference type="GO" id="GO:0016192">
    <property type="term" value="P:vesicle-mediated transport"/>
    <property type="evidence" value="ECO:0007669"/>
    <property type="project" value="TreeGrafter"/>
</dbReference>
<evidence type="ECO:0000256" key="2">
    <source>
        <dbReference type="ARBA" id="ARBA00008462"/>
    </source>
</evidence>
<dbReference type="GO" id="GO:0005789">
    <property type="term" value="C:endoplasmic reticulum membrane"/>
    <property type="evidence" value="ECO:0007669"/>
    <property type="project" value="UniProtKB-SubCell"/>
</dbReference>
<keyword evidence="9" id="KW-1185">Reference proteome</keyword>
<evidence type="ECO:0000256" key="5">
    <source>
        <dbReference type="ARBA" id="ARBA00022989"/>
    </source>
</evidence>
<dbReference type="EMBL" id="PGOL01000729">
    <property type="protein sequence ID" value="PKI65764.1"/>
    <property type="molecule type" value="Genomic_DNA"/>
</dbReference>
<feature type="compositionally biased region" description="Polar residues" evidence="7">
    <location>
        <begin position="1"/>
        <end position="15"/>
    </location>
</feature>
<proteinExistence type="inferred from homology"/>
<evidence type="ECO:0000313" key="8">
    <source>
        <dbReference type="EMBL" id="PKI65764.1"/>
    </source>
</evidence>
<keyword evidence="6" id="KW-0472">Membrane</keyword>
<gene>
    <name evidence="8" type="ORF">CRG98_013836</name>
</gene>
<name>A0A2I0KB63_PUNGR</name>
<reference evidence="8 9" key="1">
    <citation type="submission" date="2017-11" db="EMBL/GenBank/DDBJ databases">
        <title>De-novo sequencing of pomegranate (Punica granatum L.) genome.</title>
        <authorList>
            <person name="Akparov Z."/>
            <person name="Amiraslanov A."/>
            <person name="Hajiyeva S."/>
            <person name="Abbasov M."/>
            <person name="Kaur K."/>
            <person name="Hamwieh A."/>
            <person name="Solovyev V."/>
            <person name="Salamov A."/>
            <person name="Braich B."/>
            <person name="Kosarev P."/>
            <person name="Mahmoud A."/>
            <person name="Hajiyev E."/>
            <person name="Babayeva S."/>
            <person name="Izzatullayeva V."/>
            <person name="Mammadov A."/>
            <person name="Mammadov A."/>
            <person name="Sharifova S."/>
            <person name="Ojaghi J."/>
            <person name="Eynullazada K."/>
            <person name="Bayramov B."/>
            <person name="Abdulazimova A."/>
            <person name="Shahmuradov I."/>
        </authorList>
    </citation>
    <scope>NUCLEOTIDE SEQUENCE [LARGE SCALE GENOMIC DNA]</scope>
    <source>
        <strain evidence="9">cv. AG2017</strain>
        <tissue evidence="8">Leaf</tissue>
    </source>
</reference>
<keyword evidence="3" id="KW-0812">Transmembrane</keyword>
<dbReference type="AlphaFoldDB" id="A0A2I0KB63"/>
<accession>A0A2I0KB63</accession>
<sequence length="188" mass="20644">MGLSGAQSPIRTRNTAEVHGPNLPSAQAAGLESSTLRRGLSSIHHRSRPLEERKKSRDAAEEISSRTTLRDGRLRLLLPHGRRFPLSESSPREVSSACIDLDSGRRRSRAGLLRVYLVASSVSIVVSVACVFKSNLTFEDIQNAQNWEAKKLELLQGSRVFLGSVLQVVVIKTVISLIHNMSPPKRAS</sequence>
<dbReference type="STRING" id="22663.A0A2I0KB63"/>
<dbReference type="Proteomes" id="UP000233551">
    <property type="component" value="Unassembled WGS sequence"/>
</dbReference>
<dbReference type="GO" id="GO:0007029">
    <property type="term" value="P:endoplasmic reticulum organization"/>
    <property type="evidence" value="ECO:0007669"/>
    <property type="project" value="InterPro"/>
</dbReference>
<keyword evidence="4" id="KW-0256">Endoplasmic reticulum</keyword>
<evidence type="ECO:0000256" key="6">
    <source>
        <dbReference type="ARBA" id="ARBA00023136"/>
    </source>
</evidence>
<evidence type="ECO:0000256" key="3">
    <source>
        <dbReference type="ARBA" id="ARBA00022692"/>
    </source>
</evidence>
<dbReference type="PANTHER" id="PTHR20955">
    <property type="entry name" value="PROTEIN JAGUNAL HOMOLOG 1"/>
    <property type="match status" value="1"/>
</dbReference>
<organism evidence="8 9">
    <name type="scientific">Punica granatum</name>
    <name type="common">Pomegranate</name>
    <dbReference type="NCBI Taxonomy" id="22663"/>
    <lineage>
        <taxon>Eukaryota</taxon>
        <taxon>Viridiplantae</taxon>
        <taxon>Streptophyta</taxon>
        <taxon>Embryophyta</taxon>
        <taxon>Tracheophyta</taxon>
        <taxon>Spermatophyta</taxon>
        <taxon>Magnoliopsida</taxon>
        <taxon>eudicotyledons</taxon>
        <taxon>Gunneridae</taxon>
        <taxon>Pentapetalae</taxon>
        <taxon>rosids</taxon>
        <taxon>malvids</taxon>
        <taxon>Myrtales</taxon>
        <taxon>Lythraceae</taxon>
        <taxon>Punica</taxon>
    </lineage>
</organism>
<comment type="similarity">
    <text evidence="2">Belongs to the jagunal family.</text>
</comment>
<protein>
    <submittedName>
        <fullName evidence="8">Uncharacterized protein</fullName>
    </submittedName>
</protein>
<keyword evidence="5" id="KW-1133">Transmembrane helix</keyword>
<evidence type="ECO:0000256" key="7">
    <source>
        <dbReference type="SAM" id="MobiDB-lite"/>
    </source>
</evidence>
<dbReference type="InterPro" id="IPR009787">
    <property type="entry name" value="Jagunal"/>
</dbReference>
<evidence type="ECO:0000256" key="1">
    <source>
        <dbReference type="ARBA" id="ARBA00004477"/>
    </source>
</evidence>
<evidence type="ECO:0000313" key="9">
    <source>
        <dbReference type="Proteomes" id="UP000233551"/>
    </source>
</evidence>
<feature type="region of interest" description="Disordered" evidence="7">
    <location>
        <begin position="1"/>
        <end position="66"/>
    </location>
</feature>
<comment type="caution">
    <text evidence="8">The sequence shown here is derived from an EMBL/GenBank/DDBJ whole genome shotgun (WGS) entry which is preliminary data.</text>
</comment>
<feature type="compositionally biased region" description="Basic and acidic residues" evidence="7">
    <location>
        <begin position="48"/>
        <end position="66"/>
    </location>
</feature>
<dbReference type="PANTHER" id="PTHR20955:SF1">
    <property type="entry name" value="PROTEIN JAGUNAL HOMOLOG 1"/>
    <property type="match status" value="1"/>
</dbReference>
<comment type="subcellular location">
    <subcellularLocation>
        <location evidence="1">Endoplasmic reticulum membrane</location>
        <topology evidence="1">Multi-pass membrane protein</topology>
    </subcellularLocation>
</comment>